<dbReference type="AlphaFoldDB" id="A0A7K3WDV2"/>
<protein>
    <recommendedName>
        <fullName evidence="1">Helicase C-terminal domain-containing protein</fullName>
    </recommendedName>
</protein>
<dbReference type="PROSITE" id="PS51194">
    <property type="entry name" value="HELICASE_CTER"/>
    <property type="match status" value="1"/>
</dbReference>
<name>A0A7K3WDV2_9ACTN</name>
<dbReference type="CDD" id="cd18785">
    <property type="entry name" value="SF2_C"/>
    <property type="match status" value="1"/>
</dbReference>
<comment type="caution">
    <text evidence="2">The sequence shown here is derived from an EMBL/GenBank/DDBJ whole genome shotgun (WGS) entry which is preliminary data.</text>
</comment>
<proteinExistence type="predicted"/>
<dbReference type="Proteomes" id="UP000470470">
    <property type="component" value="Unassembled WGS sequence"/>
</dbReference>
<evidence type="ECO:0000313" key="3">
    <source>
        <dbReference type="Proteomes" id="UP000470470"/>
    </source>
</evidence>
<feature type="domain" description="Helicase C-terminal" evidence="1">
    <location>
        <begin position="857"/>
        <end position="1022"/>
    </location>
</feature>
<organism evidence="2 3">
    <name type="scientific">Goekera deserti</name>
    <dbReference type="NCBI Taxonomy" id="2497753"/>
    <lineage>
        <taxon>Bacteria</taxon>
        <taxon>Bacillati</taxon>
        <taxon>Actinomycetota</taxon>
        <taxon>Actinomycetes</taxon>
        <taxon>Geodermatophilales</taxon>
        <taxon>Geodermatophilaceae</taxon>
        <taxon>Goekera</taxon>
    </lineage>
</organism>
<sequence length="1146" mass="123903">MSALRGVPAGTPTPSPAQIRDALLAHLQRRILSQAAGEHVPAGVALPDSPQERHWLGQLASEPQLRADAQRGLSTSKLVPAAQGFSFPVLGGDPVDATVTVGFAVYVALHPTVAEQQEFVTAGSDSRAGGGGQGRHLARVWMKVPVGPVTVPLTVDPGDTSRRFGAEELTLAATAAVKRAVHASGGRELYRARRRGRPVGELPRDADFVDDVAWASYTANNLLPTADVTPPVFAAAIDVDVTSTERGRELLVTVVNASPADDAQFADRAGSIVFDRDHLDSRLYEVQLTAATDAPLDVYTLEQVAASHRYDRTVPAFGQACPVEVHPPATPGGPTTFTTAYGAVTTTRRTHPTAAVDTTFAAFTGDPVTAATDLVDAHRAWVEERWSAAELARREAEGQWGPQQRKDADAEADAARAEMQWLQAGVDALRGDAKLRRAFALMNDAMGRVAAAKGFDAWYPFQIAWIIGCLPAVADPTADLAVQILTVPPGGGKSEAYNGVALVHLFLSRLRGDLRGVTVWARFPLRLLSAQQTERFAAAVLAAELVRLTQDDLRAGDPFGIGFFVGSGTTPNRYWPPESVWARGVDPFDPAQAERCRILEHCPVCDPAGTGPRLVVRFHGGSWTMQHLCTVRGCPLGGVLPLWVVDDDIYRNTPSVLVGTVDKLAQIAHSDRFKVIFGAALGRCPKHGWTVEPTRCGVYGCTEPRLPVGNGFGHLRCEITDELHLLDESLGALDGMYETLVQQIGADLGNEPLHILAATATIEGYEAQAQHLYRRDSARRFPEPGPDLAENFFSHVDDSEPHRRFVGVRPRGTTMVTAAADVTRVHRDWLGEVLADRAAIIGQLQVDGQPLDPADRSVLDLVVRAARDDYEALLAYHLRNEDMAAYASDERVADVATTTEQRAVISGDADAADIRAAVDRLNKPPADPEQRMKLIVANKAIGHGFDSPRLGVMVLMGTPTQAAEVIQATARIGRGRQTPGLVVHVFNPSRDRDSSVFRWYSKWISYLDRLVTKVPVNRESLQVLRRALPGALMARLLQVHDPAWMTSGRNRFSLGDSGQVRAALAAGFLDRNALIAELQTGLGLEDANPYHNMHRDEVREFVESTLVRLPVAAGTGGRTRTASLLRPPVPTSLRDIEEPITITGNL</sequence>
<keyword evidence="3" id="KW-1185">Reference proteome</keyword>
<gene>
    <name evidence="2" type="ORF">G1H19_11685</name>
</gene>
<dbReference type="Gene3D" id="3.40.50.300">
    <property type="entry name" value="P-loop containing nucleotide triphosphate hydrolases"/>
    <property type="match status" value="1"/>
</dbReference>
<evidence type="ECO:0000313" key="2">
    <source>
        <dbReference type="EMBL" id="NEL54662.1"/>
    </source>
</evidence>
<accession>A0A7K3WDV2</accession>
<dbReference type="EMBL" id="JAAGWK010000015">
    <property type="protein sequence ID" value="NEL54662.1"/>
    <property type="molecule type" value="Genomic_DNA"/>
</dbReference>
<dbReference type="InterPro" id="IPR027417">
    <property type="entry name" value="P-loop_NTPase"/>
</dbReference>
<reference evidence="2 3" key="1">
    <citation type="submission" date="2020-02" db="EMBL/GenBank/DDBJ databases">
        <title>The whole genome sequence of CPCC 205119.</title>
        <authorList>
            <person name="Jiang Z."/>
        </authorList>
    </citation>
    <scope>NUCLEOTIDE SEQUENCE [LARGE SCALE GENOMIC DNA]</scope>
    <source>
        <strain evidence="2 3">CPCC 205119</strain>
    </source>
</reference>
<dbReference type="SUPFAM" id="SSF52540">
    <property type="entry name" value="P-loop containing nucleoside triphosphate hydrolases"/>
    <property type="match status" value="1"/>
</dbReference>
<evidence type="ECO:0000259" key="1">
    <source>
        <dbReference type="PROSITE" id="PS51194"/>
    </source>
</evidence>
<dbReference type="InterPro" id="IPR001650">
    <property type="entry name" value="Helicase_C-like"/>
</dbReference>
<dbReference type="RefSeq" id="WP_152731074.1">
    <property type="nucleotide sequence ID" value="NZ_JAABOZ010000001.1"/>
</dbReference>